<sequence>MFEELRVFTTERMMNPVTFGENCDAIFMPKIAAFEASNCIENLGGDEGESRRRKNLLKCAGPNTPNLFVVDHYAESGM</sequence>
<evidence type="ECO:0000313" key="1">
    <source>
        <dbReference type="EMBL" id="EER00286.1"/>
    </source>
</evidence>
<gene>
    <name evidence="1" type="ORF">Pmar_PMAR017144</name>
</gene>
<dbReference type="EMBL" id="GG685191">
    <property type="protein sequence ID" value="EER00286.1"/>
    <property type="molecule type" value="Genomic_DNA"/>
</dbReference>
<reference evidence="1 2" key="1">
    <citation type="submission" date="2008-07" db="EMBL/GenBank/DDBJ databases">
        <authorList>
            <person name="El-Sayed N."/>
            <person name="Caler E."/>
            <person name="Inman J."/>
            <person name="Amedeo P."/>
            <person name="Hass B."/>
            <person name="Wortman J."/>
        </authorList>
    </citation>
    <scope>NUCLEOTIDE SEQUENCE [LARGE SCALE GENOMIC DNA]</scope>
    <source>
        <strain evidence="2">ATCC 50983 / TXsc</strain>
    </source>
</reference>
<dbReference type="Proteomes" id="UP000007800">
    <property type="component" value="Unassembled WGS sequence"/>
</dbReference>
<name>C5LSP5_PERM5</name>
<dbReference type="AlphaFoldDB" id="C5LSP5"/>
<evidence type="ECO:0000313" key="2">
    <source>
        <dbReference type="Proteomes" id="UP000007800"/>
    </source>
</evidence>
<protein>
    <submittedName>
        <fullName evidence="1">Uncharacterized protein</fullName>
    </submittedName>
</protein>
<dbReference type="RefSeq" id="XP_002767568.1">
    <property type="nucleotide sequence ID" value="XM_002767522.1"/>
</dbReference>
<organism evidence="2">
    <name type="scientific">Perkinsus marinus (strain ATCC 50983 / TXsc)</name>
    <dbReference type="NCBI Taxonomy" id="423536"/>
    <lineage>
        <taxon>Eukaryota</taxon>
        <taxon>Sar</taxon>
        <taxon>Alveolata</taxon>
        <taxon>Perkinsozoa</taxon>
        <taxon>Perkinsea</taxon>
        <taxon>Perkinsida</taxon>
        <taxon>Perkinsidae</taxon>
        <taxon>Perkinsus</taxon>
    </lineage>
</organism>
<dbReference type="InParanoid" id="C5LSP5"/>
<accession>C5LSP5</accession>
<keyword evidence="2" id="KW-1185">Reference proteome</keyword>
<dbReference type="GeneID" id="9050028"/>
<proteinExistence type="predicted"/>